<dbReference type="EMBL" id="PYAU01000001">
    <property type="protein sequence ID" value="PSL37654.1"/>
    <property type="molecule type" value="Genomic_DNA"/>
</dbReference>
<sequence length="167" mass="17469">MRQIRRRTSITLTVLIGSLLTVNVTGCATATPDPEKTTEEAPVVEYGDLSEALSTAVPRIVGVEDLGRSGNGAGYRLDATLVLDSAEPFTGDELDAAAEAIWRTLPWEPNAIALVAGVDGADGDGPEAVDLRAAAADLSPMGHTDVGQGGVSLFDMDERYGEWTAPE</sequence>
<feature type="chain" id="PRO_5015148651" evidence="1">
    <location>
        <begin position="31"/>
        <end position="167"/>
    </location>
</feature>
<keyword evidence="1" id="KW-0732">Signal</keyword>
<protein>
    <submittedName>
        <fullName evidence="2">Uncharacterized protein</fullName>
    </submittedName>
</protein>
<evidence type="ECO:0000256" key="1">
    <source>
        <dbReference type="SAM" id="SignalP"/>
    </source>
</evidence>
<evidence type="ECO:0000313" key="2">
    <source>
        <dbReference type="EMBL" id="PSL37654.1"/>
    </source>
</evidence>
<dbReference type="Proteomes" id="UP000241203">
    <property type="component" value="Unassembled WGS sequence"/>
</dbReference>
<feature type="signal peptide" evidence="1">
    <location>
        <begin position="1"/>
        <end position="30"/>
    </location>
</feature>
<proteinExistence type="predicted"/>
<gene>
    <name evidence="2" type="ORF">CLV49_1261</name>
</gene>
<name>A0A2P8GUL3_9MICO</name>
<reference evidence="2 3" key="1">
    <citation type="submission" date="2018-03" db="EMBL/GenBank/DDBJ databases">
        <title>Genomic Encyclopedia of Archaeal and Bacterial Type Strains, Phase II (KMG-II): from individual species to whole genera.</title>
        <authorList>
            <person name="Goeker M."/>
        </authorList>
    </citation>
    <scope>NUCLEOTIDE SEQUENCE [LARGE SCALE GENOMIC DNA]</scope>
    <source>
        <strain evidence="2 3">DSM 21548</strain>
    </source>
</reference>
<evidence type="ECO:0000313" key="3">
    <source>
        <dbReference type="Proteomes" id="UP000241203"/>
    </source>
</evidence>
<dbReference type="AlphaFoldDB" id="A0A2P8GUL3"/>
<comment type="caution">
    <text evidence="2">The sequence shown here is derived from an EMBL/GenBank/DDBJ whole genome shotgun (WGS) entry which is preliminary data.</text>
</comment>
<organism evidence="2 3">
    <name type="scientific">Labedella gwakjiensis</name>
    <dbReference type="NCBI Taxonomy" id="390269"/>
    <lineage>
        <taxon>Bacteria</taxon>
        <taxon>Bacillati</taxon>
        <taxon>Actinomycetota</taxon>
        <taxon>Actinomycetes</taxon>
        <taxon>Micrococcales</taxon>
        <taxon>Microbacteriaceae</taxon>
        <taxon>Labedella</taxon>
    </lineage>
</organism>
<accession>A0A2P8GUL3</accession>